<reference evidence="1" key="2">
    <citation type="submission" date="2021-04" db="EMBL/GenBank/DDBJ databases">
        <authorList>
            <person name="Gilroy R."/>
        </authorList>
    </citation>
    <scope>NUCLEOTIDE SEQUENCE</scope>
    <source>
        <strain evidence="1">USAMLcec2-132</strain>
    </source>
</reference>
<proteinExistence type="predicted"/>
<protein>
    <recommendedName>
        <fullName evidence="3">DUF4179 domain-containing protein</fullName>
    </recommendedName>
</protein>
<reference evidence="1" key="1">
    <citation type="journal article" date="2021" name="PeerJ">
        <title>Extensive microbial diversity within the chicken gut microbiome revealed by metagenomics and culture.</title>
        <authorList>
            <person name="Gilroy R."/>
            <person name="Ravi A."/>
            <person name="Getino M."/>
            <person name="Pursley I."/>
            <person name="Horton D.L."/>
            <person name="Alikhan N.F."/>
            <person name="Baker D."/>
            <person name="Gharbi K."/>
            <person name="Hall N."/>
            <person name="Watson M."/>
            <person name="Adriaenssens E.M."/>
            <person name="Foster-Nyarko E."/>
            <person name="Jarju S."/>
            <person name="Secka A."/>
            <person name="Antonio M."/>
            <person name="Oren A."/>
            <person name="Chaudhuri R.R."/>
            <person name="La Ragione R."/>
            <person name="Hildebrand F."/>
            <person name="Pallen M.J."/>
        </authorList>
    </citation>
    <scope>NUCLEOTIDE SEQUENCE</scope>
    <source>
        <strain evidence="1">USAMLcec2-132</strain>
    </source>
</reference>
<evidence type="ECO:0000313" key="1">
    <source>
        <dbReference type="EMBL" id="HJC24580.1"/>
    </source>
</evidence>
<dbReference type="EMBL" id="DWWS01000045">
    <property type="protein sequence ID" value="HJC24580.1"/>
    <property type="molecule type" value="Genomic_DNA"/>
</dbReference>
<name>A0A9D2NIJ9_9FIRM</name>
<sequence>MDFHNIEEAVSAIEDKYIWEAGEAIQRDGRASFGVLRRFRRPSCSPGRREERKNLRSPWHPWRRARTAAACAAACAAGIFFLGASSLTAAVAAGSLPAYEILYSLYPDAAKRLTPVRVSCEDNGIRMQVEAVHVQEDTAEIYVSMRDLTGGRIDETIDLFDSYALHFSKDSVGTCSLIDFDPEKGEAFFLIRVQQMHGERIEGQKLVFSVSRFLTGKWKTQEELRRIRLTELEEKTELQADVAIRGYGGMETDRLNPKQMAGFLKPDAEQTFSPAEGVTITAWGWADGLLHIQAHYEDILNTDNHGYVYLTDGQGNMLQSAVSVSFWDEQKKGSYDEYVFEIDPEQITQDWAVWGYFSTCAGAVEGEWRVEIPIEEKPGEAS</sequence>
<gene>
    <name evidence="1" type="ORF">H9761_12845</name>
</gene>
<accession>A0A9D2NIJ9</accession>
<organism evidence="1 2">
    <name type="scientific">Candidatus Eisenbergiella merdavium</name>
    <dbReference type="NCBI Taxonomy" id="2838551"/>
    <lineage>
        <taxon>Bacteria</taxon>
        <taxon>Bacillati</taxon>
        <taxon>Bacillota</taxon>
        <taxon>Clostridia</taxon>
        <taxon>Lachnospirales</taxon>
        <taxon>Lachnospiraceae</taxon>
        <taxon>Eisenbergiella</taxon>
    </lineage>
</organism>
<evidence type="ECO:0000313" key="2">
    <source>
        <dbReference type="Proteomes" id="UP000823891"/>
    </source>
</evidence>
<comment type="caution">
    <text evidence="1">The sequence shown here is derived from an EMBL/GenBank/DDBJ whole genome shotgun (WGS) entry which is preliminary data.</text>
</comment>
<dbReference type="Proteomes" id="UP000823891">
    <property type="component" value="Unassembled WGS sequence"/>
</dbReference>
<evidence type="ECO:0008006" key="3">
    <source>
        <dbReference type="Google" id="ProtNLM"/>
    </source>
</evidence>
<dbReference type="AlphaFoldDB" id="A0A9D2NIJ9"/>